<name>A0A837G6F5_9VIBR</name>
<dbReference type="EMBL" id="JXXR01000016">
    <property type="protein sequence ID" value="KJY71482.1"/>
    <property type="molecule type" value="Genomic_DNA"/>
</dbReference>
<gene>
    <name evidence="5" type="ORF">TW71_15870</name>
</gene>
<reference evidence="5" key="1">
    <citation type="journal article" date="2015" name="BMC Genomics">
        <title>Genome mining reveals unlocked bioactive potential of marine Gram-negative bacteria.</title>
        <authorList>
            <person name="Machado H."/>
            <person name="Sonnenschein E.C."/>
            <person name="Melchiorsen J."/>
            <person name="Gram L."/>
        </authorList>
    </citation>
    <scope>NUCLEOTIDE SEQUENCE</scope>
    <source>
        <strain evidence="5">S2052</strain>
    </source>
</reference>
<dbReference type="SUPFAM" id="SSF53850">
    <property type="entry name" value="Periplasmic binding protein-like II"/>
    <property type="match status" value="1"/>
</dbReference>
<keyword evidence="4" id="KW-0804">Transcription</keyword>
<keyword evidence="2" id="KW-0805">Transcription regulation</keyword>
<dbReference type="SUPFAM" id="SSF46785">
    <property type="entry name" value="Winged helix' DNA-binding domain"/>
    <property type="match status" value="1"/>
</dbReference>
<dbReference type="PRINTS" id="PR00039">
    <property type="entry name" value="HTHLYSR"/>
</dbReference>
<organism evidence="5">
    <name type="scientific">Vibrio coralliilyticus</name>
    <dbReference type="NCBI Taxonomy" id="190893"/>
    <lineage>
        <taxon>Bacteria</taxon>
        <taxon>Pseudomonadati</taxon>
        <taxon>Pseudomonadota</taxon>
        <taxon>Gammaproteobacteria</taxon>
        <taxon>Vibrionales</taxon>
        <taxon>Vibrionaceae</taxon>
        <taxon>Vibrio</taxon>
    </lineage>
</organism>
<dbReference type="GO" id="GO:0003700">
    <property type="term" value="F:DNA-binding transcription factor activity"/>
    <property type="evidence" value="ECO:0007669"/>
    <property type="project" value="InterPro"/>
</dbReference>
<dbReference type="PANTHER" id="PTHR30346:SF17">
    <property type="entry name" value="LYSR FAMILY TRANSCRIPTIONAL REGULATOR"/>
    <property type="match status" value="1"/>
</dbReference>
<dbReference type="PANTHER" id="PTHR30346">
    <property type="entry name" value="TRANSCRIPTIONAL DUAL REGULATOR HCAR-RELATED"/>
    <property type="match status" value="1"/>
</dbReference>
<dbReference type="AlphaFoldDB" id="A0A837G6F5"/>
<dbReference type="CDD" id="cd08414">
    <property type="entry name" value="PBP2_LTTR_aromatics_like"/>
    <property type="match status" value="1"/>
</dbReference>
<dbReference type="InterPro" id="IPR000847">
    <property type="entry name" value="LysR_HTH_N"/>
</dbReference>
<dbReference type="GO" id="GO:0003677">
    <property type="term" value="F:DNA binding"/>
    <property type="evidence" value="ECO:0007669"/>
    <property type="project" value="UniProtKB-KW"/>
</dbReference>
<accession>A0A837G6F5</accession>
<evidence type="ECO:0000256" key="1">
    <source>
        <dbReference type="ARBA" id="ARBA00009437"/>
    </source>
</evidence>
<dbReference type="InterPro" id="IPR036390">
    <property type="entry name" value="WH_DNA-bd_sf"/>
</dbReference>
<dbReference type="PROSITE" id="PS50931">
    <property type="entry name" value="HTH_LYSR"/>
    <property type="match status" value="1"/>
</dbReference>
<dbReference type="GO" id="GO:0032993">
    <property type="term" value="C:protein-DNA complex"/>
    <property type="evidence" value="ECO:0007669"/>
    <property type="project" value="TreeGrafter"/>
</dbReference>
<dbReference type="RefSeq" id="WP_045986539.1">
    <property type="nucleotide sequence ID" value="NZ_CP063052.1"/>
</dbReference>
<dbReference type="Pfam" id="PF03466">
    <property type="entry name" value="LysR_substrate"/>
    <property type="match status" value="1"/>
</dbReference>
<keyword evidence="3" id="KW-0238">DNA-binding</keyword>
<evidence type="ECO:0000256" key="4">
    <source>
        <dbReference type="ARBA" id="ARBA00023163"/>
    </source>
</evidence>
<dbReference type="Gene3D" id="3.40.190.10">
    <property type="entry name" value="Periplasmic binding protein-like II"/>
    <property type="match status" value="2"/>
</dbReference>
<evidence type="ECO:0000256" key="2">
    <source>
        <dbReference type="ARBA" id="ARBA00023015"/>
    </source>
</evidence>
<proteinExistence type="inferred from homology"/>
<dbReference type="InterPro" id="IPR005119">
    <property type="entry name" value="LysR_subst-bd"/>
</dbReference>
<evidence type="ECO:0000313" key="5">
    <source>
        <dbReference type="EMBL" id="KJY71482.1"/>
    </source>
</evidence>
<sequence>MDLEHLKAFCVLAESKNYRLASERLFITQSALTKKIQRLEEKTAARLFERGRHGAVLSAAGQTLLPEAKQLVERFEQFHRLSERVSQGMAGHLNIGFGISTYHQAPHWVAQFKQHYPDVSMTLNDIPSQTQLEKLNSGELDLSFNRIPDEDRYDAVALYSDQLVVAVHESEHLDEGNLWYSLRNIHYLKLASNRGPGLNLQIDRYLMSQHQNLVAEQEADDILTLLALVSARLGFTIMPKSAQQIHSPSVRYISLDGEYASWPVGLIWQRDNSNPLVSRFVDLVKSR</sequence>
<comment type="caution">
    <text evidence="5">The sequence shown here is derived from an EMBL/GenBank/DDBJ whole genome shotgun (WGS) entry which is preliminary data.</text>
</comment>
<dbReference type="Pfam" id="PF00126">
    <property type="entry name" value="HTH_1"/>
    <property type="match status" value="1"/>
</dbReference>
<dbReference type="Gene3D" id="1.10.10.10">
    <property type="entry name" value="Winged helix-like DNA-binding domain superfamily/Winged helix DNA-binding domain"/>
    <property type="match status" value="1"/>
</dbReference>
<dbReference type="InterPro" id="IPR036388">
    <property type="entry name" value="WH-like_DNA-bd_sf"/>
</dbReference>
<evidence type="ECO:0000256" key="3">
    <source>
        <dbReference type="ARBA" id="ARBA00023125"/>
    </source>
</evidence>
<protein>
    <submittedName>
        <fullName evidence="5">LysR family transcriptional regulator</fullName>
    </submittedName>
</protein>
<comment type="similarity">
    <text evidence="1">Belongs to the LysR transcriptional regulatory family.</text>
</comment>